<comment type="caution">
    <text evidence="1">The sequence shown here is derived from an EMBL/GenBank/DDBJ whole genome shotgun (WGS) entry which is preliminary data.</text>
</comment>
<name>A0ABW8YKC8_9SPHN</name>
<dbReference type="RefSeq" id="WP_408077324.1">
    <property type="nucleotide sequence ID" value="NZ_JBELQC010000001.1"/>
</dbReference>
<gene>
    <name evidence="1" type="ORF">ABS767_05365</name>
</gene>
<dbReference type="EMBL" id="JBELQC010000001">
    <property type="protein sequence ID" value="MFL9840385.1"/>
    <property type="molecule type" value="Genomic_DNA"/>
</dbReference>
<sequence length="335" mass="34553">MTGRGRPLRFVATVAAAWAGMRVVLLWPEGASLPQAIEAAFPLRPARAASVTPRPAHPVRTAGPAGREVAPLWSPPSAKPVAILVPNPSRSFAMLGLVSFGAEQAIDPPPGVLPRTGPVRRATLPDAARPDRWSASAWFVTRGGGTAGGTMLGGDQAGVRVAYTLDRAQRVAVYARASGPLSGTGREVALGVEWRPFRAPLRFLAEHRIALDGGASGSALGIVAGVDRVDLPFAFELEAYGQAGAVARDRIEPFADGAARITREIASSGTARVALGAGTWGAAQRDAARLDIGPTAVATLPLGGPTVRVAVDWRERVAGDARPGSGPALSIGADF</sequence>
<keyword evidence="2" id="KW-1185">Reference proteome</keyword>
<evidence type="ECO:0008006" key="3">
    <source>
        <dbReference type="Google" id="ProtNLM"/>
    </source>
</evidence>
<proteinExistence type="predicted"/>
<evidence type="ECO:0000313" key="1">
    <source>
        <dbReference type="EMBL" id="MFL9840385.1"/>
    </source>
</evidence>
<accession>A0ABW8YKC8</accession>
<evidence type="ECO:0000313" key="2">
    <source>
        <dbReference type="Proteomes" id="UP001629244"/>
    </source>
</evidence>
<protein>
    <recommendedName>
        <fullName evidence="3">Haemolysin activator HlyB C-terminal domain-containing protein</fullName>
    </recommendedName>
</protein>
<organism evidence="1 2">
    <name type="scientific">Sphingomonas plantiphila</name>
    <dbReference type="NCBI Taxonomy" id="3163295"/>
    <lineage>
        <taxon>Bacteria</taxon>
        <taxon>Pseudomonadati</taxon>
        <taxon>Pseudomonadota</taxon>
        <taxon>Alphaproteobacteria</taxon>
        <taxon>Sphingomonadales</taxon>
        <taxon>Sphingomonadaceae</taxon>
        <taxon>Sphingomonas</taxon>
    </lineage>
</organism>
<reference evidence="1 2" key="1">
    <citation type="submission" date="2024-06" db="EMBL/GenBank/DDBJ databases">
        <authorList>
            <person name="Kaempfer P."/>
            <person name="Viver T."/>
        </authorList>
    </citation>
    <scope>NUCLEOTIDE SEQUENCE [LARGE SCALE GENOMIC DNA]</scope>
    <source>
        <strain evidence="1 2">ST-64</strain>
    </source>
</reference>
<dbReference type="Proteomes" id="UP001629244">
    <property type="component" value="Unassembled WGS sequence"/>
</dbReference>